<gene>
    <name evidence="3" type="primary">LOC113213550</name>
</gene>
<keyword evidence="2" id="KW-1185">Reference proteome</keyword>
<reference evidence="3" key="1">
    <citation type="submission" date="2025-08" db="UniProtKB">
        <authorList>
            <consortium name="RefSeq"/>
        </authorList>
    </citation>
    <scope>IDENTIFICATION</scope>
    <source>
        <tissue evidence="3">Whole organism</tissue>
    </source>
</reference>
<dbReference type="AlphaFoldDB" id="A0A6J1TCD0"/>
<sequence length="215" mass="22695">MDSISLRCSPTGTLVLVAVMMSLLSSIVADGAEGANGTDPAFTTKDNTTSTEHGHGPLMNALIGFLYMLPSWSAKTCREDPLECNALVWFPCYLYVALIALSGAFACVLILPCLFRACGFGEIGVSAGSYAAVFQSEHGTPCCFRTAQSLSMRGTPCWARLIFSIVGLTVGGLLSYYWLPACSVQAGNSSSATNITSVNETLARIFSANTTTELS</sequence>
<keyword evidence="1" id="KW-0812">Transmembrane</keyword>
<protein>
    <submittedName>
        <fullName evidence="3">Uncharacterized protein LOC113213550</fullName>
    </submittedName>
</protein>
<evidence type="ECO:0000313" key="2">
    <source>
        <dbReference type="Proteomes" id="UP000504606"/>
    </source>
</evidence>
<feature type="transmembrane region" description="Helical" evidence="1">
    <location>
        <begin position="158"/>
        <end position="179"/>
    </location>
</feature>
<dbReference type="InterPro" id="IPR038213">
    <property type="entry name" value="IFI6/IFI27-like_sf"/>
</dbReference>
<dbReference type="RefSeq" id="XP_026288451.1">
    <property type="nucleotide sequence ID" value="XM_026432666.2"/>
</dbReference>
<dbReference type="GeneID" id="113213550"/>
<keyword evidence="1" id="KW-1133">Transmembrane helix</keyword>
<evidence type="ECO:0000256" key="1">
    <source>
        <dbReference type="SAM" id="Phobius"/>
    </source>
</evidence>
<organism evidence="2 3">
    <name type="scientific">Frankliniella occidentalis</name>
    <name type="common">Western flower thrips</name>
    <name type="synonym">Euthrips occidentalis</name>
    <dbReference type="NCBI Taxonomy" id="133901"/>
    <lineage>
        <taxon>Eukaryota</taxon>
        <taxon>Metazoa</taxon>
        <taxon>Ecdysozoa</taxon>
        <taxon>Arthropoda</taxon>
        <taxon>Hexapoda</taxon>
        <taxon>Insecta</taxon>
        <taxon>Pterygota</taxon>
        <taxon>Neoptera</taxon>
        <taxon>Paraneoptera</taxon>
        <taxon>Thysanoptera</taxon>
        <taxon>Terebrantia</taxon>
        <taxon>Thripoidea</taxon>
        <taxon>Thripidae</taxon>
        <taxon>Frankliniella</taxon>
    </lineage>
</organism>
<evidence type="ECO:0000313" key="3">
    <source>
        <dbReference type="RefSeq" id="XP_026288451.1"/>
    </source>
</evidence>
<dbReference type="Gene3D" id="6.10.110.10">
    <property type="match status" value="1"/>
</dbReference>
<keyword evidence="1" id="KW-0472">Membrane</keyword>
<feature type="transmembrane region" description="Helical" evidence="1">
    <location>
        <begin position="93"/>
        <end position="115"/>
    </location>
</feature>
<accession>A0A6J1TCD0</accession>
<name>A0A6J1TCD0_FRAOC</name>
<dbReference type="KEGG" id="foc:113213550"/>
<proteinExistence type="predicted"/>
<feature type="transmembrane region" description="Helical" evidence="1">
    <location>
        <begin position="12"/>
        <end position="29"/>
    </location>
</feature>
<dbReference type="Proteomes" id="UP000504606">
    <property type="component" value="Unplaced"/>
</dbReference>